<evidence type="ECO:0000313" key="2">
    <source>
        <dbReference type="Proteomes" id="UP000182241"/>
    </source>
</evidence>
<dbReference type="EMBL" id="FNSA01000003">
    <property type="protein sequence ID" value="SEC68334.1"/>
    <property type="molecule type" value="Genomic_DNA"/>
</dbReference>
<name>A0A1H4UJP3_TSUTY</name>
<dbReference type="RefSeq" id="WP_068742301.1">
    <property type="nucleotide sequence ID" value="NZ_FNSA01000003.1"/>
</dbReference>
<gene>
    <name evidence="1" type="ORF">SAMN04489793_2909</name>
</gene>
<dbReference type="InterPro" id="IPR046250">
    <property type="entry name" value="DUF6283"/>
</dbReference>
<dbReference type="STRING" id="57704.SAMN04489793_2909"/>
<protein>
    <submittedName>
        <fullName evidence="1">Uncharacterized protein</fullName>
    </submittedName>
</protein>
<dbReference type="AlphaFoldDB" id="A0A1H4UJP3"/>
<organism evidence="1 2">
    <name type="scientific">Tsukamurella tyrosinosolvens</name>
    <dbReference type="NCBI Taxonomy" id="57704"/>
    <lineage>
        <taxon>Bacteria</taxon>
        <taxon>Bacillati</taxon>
        <taxon>Actinomycetota</taxon>
        <taxon>Actinomycetes</taxon>
        <taxon>Mycobacteriales</taxon>
        <taxon>Tsukamurellaceae</taxon>
        <taxon>Tsukamurella</taxon>
    </lineage>
</organism>
<evidence type="ECO:0000313" key="1">
    <source>
        <dbReference type="EMBL" id="SEC68334.1"/>
    </source>
</evidence>
<dbReference type="Pfam" id="PF19800">
    <property type="entry name" value="DUF6283"/>
    <property type="match status" value="1"/>
</dbReference>
<accession>A0A1H4UJP3</accession>
<reference evidence="2" key="1">
    <citation type="submission" date="2016-10" db="EMBL/GenBank/DDBJ databases">
        <authorList>
            <person name="Varghese N."/>
            <person name="Submissions S."/>
        </authorList>
    </citation>
    <scope>NUCLEOTIDE SEQUENCE [LARGE SCALE GENOMIC DNA]</scope>
    <source>
        <strain evidence="2">DSM 44234</strain>
    </source>
</reference>
<keyword evidence="2" id="KW-1185">Reference proteome</keyword>
<dbReference type="Proteomes" id="UP000182241">
    <property type="component" value="Unassembled WGS sequence"/>
</dbReference>
<proteinExistence type="predicted"/>
<sequence>MSSSIDGPAPRPCESCPYRSDVPSGIWSPGDYAKLERYDAETYDQPQAVFRCHQLGVEDPRARMCAGWVGCHGWELLALRLWAGDQNPRTDDQLTAVIEYRSPVPLFATGGEAAAHGMRDIENPSPEAVALIEKVTRLRPEVQQD</sequence>
<dbReference type="OrthoDB" id="4351072at2"/>